<evidence type="ECO:0000313" key="2">
    <source>
        <dbReference type="Proteomes" id="UP000003811"/>
    </source>
</evidence>
<sequence>MKISDIDLAEFVEAISQALVPLIYKGMDESSPPHVWRERAQLNADVMGRMLAVMHCGEEIGPEVAGLAEMYMKQMRESYAESFGTLLGPQGKLSKV</sequence>
<dbReference type="RefSeq" id="WP_007253032.1">
    <property type="nucleotide sequence ID" value="NZ_CP047260.1"/>
</dbReference>
<reference evidence="1 2" key="1">
    <citation type="journal article" date="2011" name="PLoS Pathog.">
        <title>Dynamic evolution of pathogenicity revealed by sequencing and comparative genomics of 19 Pseudomonas syringae isolates.</title>
        <authorList>
            <person name="Baltrus D.A."/>
            <person name="Nishimura M.T."/>
            <person name="Romanchuk A."/>
            <person name="Chang J.H."/>
            <person name="Mukhtar M.S."/>
            <person name="Cherkis K."/>
            <person name="Roach J."/>
            <person name="Grant S.R."/>
            <person name="Jones C.D."/>
            <person name="Dangl J.L."/>
        </authorList>
    </citation>
    <scope>NUCLEOTIDE SEQUENCE [LARGE SCALE GENOMIC DNA]</scope>
    <source>
        <strain evidence="1 2">ES4326</strain>
    </source>
</reference>
<dbReference type="EMBL" id="CP047260">
    <property type="protein sequence ID" value="QHE95991.1"/>
    <property type="molecule type" value="Genomic_DNA"/>
</dbReference>
<dbReference type="AlphaFoldDB" id="A0A8T8BXD4"/>
<organism evidence="1 2">
    <name type="scientific">Pseudomonas syringae pv. maculicola str. ES4326</name>
    <dbReference type="NCBI Taxonomy" id="629265"/>
    <lineage>
        <taxon>Bacteria</taxon>
        <taxon>Pseudomonadati</taxon>
        <taxon>Pseudomonadota</taxon>
        <taxon>Gammaproteobacteria</taxon>
        <taxon>Pseudomonadales</taxon>
        <taxon>Pseudomonadaceae</taxon>
        <taxon>Pseudomonas</taxon>
    </lineage>
</organism>
<protein>
    <submittedName>
        <fullName evidence="1">Uncharacterized protein</fullName>
    </submittedName>
</protein>
<gene>
    <name evidence="1" type="ORF">PMA4326_004760</name>
</gene>
<dbReference type="Proteomes" id="UP000003811">
    <property type="component" value="Chromosome"/>
</dbReference>
<evidence type="ECO:0000313" key="1">
    <source>
        <dbReference type="EMBL" id="QHE95991.1"/>
    </source>
</evidence>
<proteinExistence type="predicted"/>
<accession>A0A8T8BXD4</accession>
<name>A0A8T8BXD4_PSEYM</name>
<dbReference type="GeneID" id="64464136"/>